<dbReference type="RefSeq" id="WP_152273222.1">
    <property type="nucleotide sequence ID" value="NZ_VTFX01000006.1"/>
</dbReference>
<dbReference type="Pfam" id="PF07786">
    <property type="entry name" value="HGSNAT_cat"/>
    <property type="match status" value="1"/>
</dbReference>
<dbReference type="PANTHER" id="PTHR30590">
    <property type="entry name" value="INNER MEMBRANE PROTEIN"/>
    <property type="match status" value="1"/>
</dbReference>
<keyword evidence="5" id="KW-1185">Reference proteome</keyword>
<accession>A0A5N6ME07</accession>
<dbReference type="InterPro" id="IPR012429">
    <property type="entry name" value="HGSNAT_cat"/>
</dbReference>
<feature type="transmembrane region" description="Helical" evidence="2">
    <location>
        <begin position="21"/>
        <end position="40"/>
    </location>
</feature>
<dbReference type="InterPro" id="IPR052529">
    <property type="entry name" value="Bact_Transport_Assoc"/>
</dbReference>
<feature type="transmembrane region" description="Helical" evidence="2">
    <location>
        <begin position="215"/>
        <end position="236"/>
    </location>
</feature>
<evidence type="ECO:0000259" key="3">
    <source>
        <dbReference type="Pfam" id="PF07786"/>
    </source>
</evidence>
<gene>
    <name evidence="4" type="ORF">GD627_15085</name>
</gene>
<feature type="domain" description="Heparan-alpha-glucosaminide N-acetyltransferase catalytic" evidence="3">
    <location>
        <begin position="15"/>
        <end position="216"/>
    </location>
</feature>
<dbReference type="Proteomes" id="UP000326852">
    <property type="component" value="Unassembled WGS sequence"/>
</dbReference>
<organism evidence="4 5">
    <name type="scientific">Arthrobacter yangruifuii</name>
    <dbReference type="NCBI Taxonomy" id="2606616"/>
    <lineage>
        <taxon>Bacteria</taxon>
        <taxon>Bacillati</taxon>
        <taxon>Actinomycetota</taxon>
        <taxon>Actinomycetes</taxon>
        <taxon>Micrococcales</taxon>
        <taxon>Micrococcaceae</taxon>
        <taxon>Arthrobacter</taxon>
    </lineage>
</organism>
<feature type="transmembrane region" description="Helical" evidence="2">
    <location>
        <begin position="52"/>
        <end position="73"/>
    </location>
</feature>
<feature type="transmembrane region" description="Helical" evidence="2">
    <location>
        <begin position="190"/>
        <end position="208"/>
    </location>
</feature>
<feature type="region of interest" description="Disordered" evidence="1">
    <location>
        <begin position="394"/>
        <end position="451"/>
    </location>
</feature>
<dbReference type="AlphaFoldDB" id="A0A5N6ME07"/>
<protein>
    <submittedName>
        <fullName evidence="4">DUF1624 domain-containing protein</fullName>
    </submittedName>
</protein>
<dbReference type="EMBL" id="VTFX01000006">
    <property type="protein sequence ID" value="KAD3456028.1"/>
    <property type="molecule type" value="Genomic_DNA"/>
</dbReference>
<feature type="transmembrane region" description="Helical" evidence="2">
    <location>
        <begin position="319"/>
        <end position="339"/>
    </location>
</feature>
<sequence>MVVNNVAQGNMTKQRIEGVDAARGLALVAMMAIHILPGWNDDFEPTFSWLVFAGRGAALFALLAGVSLAFMSGGQYPARGTRMTAARLGLAVRAVLVTVIGLLLGYLVVYAQVILVYYGVMFLLALPLLRLRVRTLLALSAGIALTAPVLMQATRDSLADMGGVEPNFSTLAQAPGDVLGQVLLSGTYPALPWMAFVCAGLAVGRLNLAERAVQIRLVLAGAGLAVVTAVLSTLLLGPFGGREQLETAASVWSSNPEEAVSDILIWGPDPTLPTDSWWWLTTLAPYSSTPLVLLHTIGTAVAALGIVLLLSQAGILRPLAVLGKMTLTLYSLHLLLLATGMLEDQPVLCLVVQLIMVAAFAYTWQQFTSQGPLERTVSDASKWVRSRYLEHAETPAVSETPTNRVQGQPAARRTGTSGPPPPPATPPSIGGRRQALEAEGRSRRSRNRQHR</sequence>
<feature type="transmembrane region" description="Helical" evidence="2">
    <location>
        <begin position="136"/>
        <end position="154"/>
    </location>
</feature>
<keyword evidence="2" id="KW-1133">Transmembrane helix</keyword>
<keyword evidence="2" id="KW-0812">Transmembrane</keyword>
<feature type="transmembrane region" description="Helical" evidence="2">
    <location>
        <begin position="291"/>
        <end position="310"/>
    </location>
</feature>
<proteinExistence type="predicted"/>
<dbReference type="PANTHER" id="PTHR30590:SF3">
    <property type="entry name" value="HYPOTHETICAL MEMBRANE SPANNING PROTEIN"/>
    <property type="match status" value="1"/>
</dbReference>
<comment type="caution">
    <text evidence="4">The sequence shown here is derived from an EMBL/GenBank/DDBJ whole genome shotgun (WGS) entry which is preliminary data.</text>
</comment>
<reference evidence="4 5" key="1">
    <citation type="submission" date="2019-08" db="EMBL/GenBank/DDBJ databases">
        <title>Arthrobacter sp. nov., isolated from plateau pika and Tibetan wild ass.</title>
        <authorList>
            <person name="Ge Y."/>
        </authorList>
    </citation>
    <scope>NUCLEOTIDE SEQUENCE [LARGE SCALE GENOMIC DNA]</scope>
    <source>
        <strain evidence="4 5">785</strain>
    </source>
</reference>
<feature type="transmembrane region" description="Helical" evidence="2">
    <location>
        <begin position="85"/>
        <end position="104"/>
    </location>
</feature>
<evidence type="ECO:0000313" key="4">
    <source>
        <dbReference type="EMBL" id="KAD3456028.1"/>
    </source>
</evidence>
<keyword evidence="2" id="KW-0472">Membrane</keyword>
<feature type="transmembrane region" description="Helical" evidence="2">
    <location>
        <begin position="110"/>
        <end position="129"/>
    </location>
</feature>
<evidence type="ECO:0000313" key="5">
    <source>
        <dbReference type="Proteomes" id="UP000326852"/>
    </source>
</evidence>
<name>A0A5N6ME07_9MICC</name>
<feature type="compositionally biased region" description="Polar residues" evidence="1">
    <location>
        <begin position="397"/>
        <end position="406"/>
    </location>
</feature>
<feature type="transmembrane region" description="Helical" evidence="2">
    <location>
        <begin position="345"/>
        <end position="364"/>
    </location>
</feature>
<evidence type="ECO:0000256" key="1">
    <source>
        <dbReference type="SAM" id="MobiDB-lite"/>
    </source>
</evidence>
<evidence type="ECO:0000256" key="2">
    <source>
        <dbReference type="SAM" id="Phobius"/>
    </source>
</evidence>